<dbReference type="Gene3D" id="3.40.50.1000">
    <property type="entry name" value="HAD superfamily/HAD-like"/>
    <property type="match status" value="2"/>
</dbReference>
<dbReference type="EMBL" id="BMPF01000001">
    <property type="protein sequence ID" value="GGL21510.1"/>
    <property type="molecule type" value="Genomic_DNA"/>
</dbReference>
<protein>
    <submittedName>
        <fullName evidence="1">Haloacid dehalogenase</fullName>
    </submittedName>
</protein>
<keyword evidence="2" id="KW-1185">Reference proteome</keyword>
<dbReference type="RefSeq" id="WP_188876501.1">
    <property type="nucleotide sequence ID" value="NZ_BMPF01000001.1"/>
</dbReference>
<dbReference type="NCBIfam" id="TIGR01460">
    <property type="entry name" value="HAD-SF-IIA"/>
    <property type="match status" value="1"/>
</dbReference>
<comment type="caution">
    <text evidence="1">The sequence shown here is derived from an EMBL/GenBank/DDBJ whole genome shotgun (WGS) entry which is preliminary data.</text>
</comment>
<name>A0A830EY35_9EURY</name>
<organism evidence="1 2">
    <name type="scientific">Halarchaeum grantii</name>
    <dbReference type="NCBI Taxonomy" id="1193105"/>
    <lineage>
        <taxon>Archaea</taxon>
        <taxon>Methanobacteriati</taxon>
        <taxon>Methanobacteriota</taxon>
        <taxon>Stenosarchaea group</taxon>
        <taxon>Halobacteria</taxon>
        <taxon>Halobacteriales</taxon>
        <taxon>Halobacteriaceae</taxon>
    </lineage>
</organism>
<reference evidence="1 2" key="1">
    <citation type="journal article" date="2019" name="Int. J. Syst. Evol. Microbiol.">
        <title>The Global Catalogue of Microorganisms (GCM) 10K type strain sequencing project: providing services to taxonomists for standard genome sequencing and annotation.</title>
        <authorList>
            <consortium name="The Broad Institute Genomics Platform"/>
            <consortium name="The Broad Institute Genome Sequencing Center for Infectious Disease"/>
            <person name="Wu L."/>
            <person name="Ma J."/>
        </authorList>
    </citation>
    <scope>NUCLEOTIDE SEQUENCE [LARGE SCALE GENOMIC DNA]</scope>
    <source>
        <strain evidence="1 2">JCM 19585</strain>
    </source>
</reference>
<dbReference type="InterPro" id="IPR006357">
    <property type="entry name" value="HAD-SF_hydro_IIA"/>
</dbReference>
<dbReference type="InterPro" id="IPR023214">
    <property type="entry name" value="HAD_sf"/>
</dbReference>
<dbReference type="InterPro" id="IPR036412">
    <property type="entry name" value="HAD-like_sf"/>
</dbReference>
<dbReference type="Pfam" id="PF13242">
    <property type="entry name" value="Hydrolase_like"/>
    <property type="match status" value="1"/>
</dbReference>
<dbReference type="OrthoDB" id="25155at2157"/>
<dbReference type="GO" id="GO:0005737">
    <property type="term" value="C:cytoplasm"/>
    <property type="evidence" value="ECO:0007669"/>
    <property type="project" value="TreeGrafter"/>
</dbReference>
<accession>A0A830EY35</accession>
<evidence type="ECO:0000313" key="2">
    <source>
        <dbReference type="Proteomes" id="UP000628840"/>
    </source>
</evidence>
<dbReference type="AlphaFoldDB" id="A0A830EY35"/>
<dbReference type="SUPFAM" id="SSF56784">
    <property type="entry name" value="HAD-like"/>
    <property type="match status" value="1"/>
</dbReference>
<dbReference type="PANTHER" id="PTHR19288:SF46">
    <property type="entry name" value="HALOACID DEHALOGENASE-LIKE HYDROLASE DOMAIN-CONTAINING PROTEIN 2"/>
    <property type="match status" value="1"/>
</dbReference>
<dbReference type="GO" id="GO:0016791">
    <property type="term" value="F:phosphatase activity"/>
    <property type="evidence" value="ECO:0007669"/>
    <property type="project" value="TreeGrafter"/>
</dbReference>
<sequence>MSYAAAFVDLDGTVWRGREAIPGAARGLRALREAGVPVVLLTNNTGVRRGEIAARLDGIDVDYRGEPVVTASWATAAYLAEHRPDADVHVLGQDVVEEELEAAGLTVTAKGPADVVVAGYDERVSFARLTAALRAFEPGTVFVATNRDRVTPDPDGLVPGANAFVSAIEGMVEQDPVVVGKPETRMAELAAGEVDADVDVHDCLMVGDNLDTDILMGERAGMDTALVLSGVSSREDVAASDVEPTHVLSDLGEVETLL</sequence>
<dbReference type="PANTHER" id="PTHR19288">
    <property type="entry name" value="4-NITROPHENYLPHOSPHATASE-RELATED"/>
    <property type="match status" value="1"/>
</dbReference>
<dbReference type="Proteomes" id="UP000628840">
    <property type="component" value="Unassembled WGS sequence"/>
</dbReference>
<proteinExistence type="predicted"/>
<dbReference type="PIRSF" id="PIRSF000915">
    <property type="entry name" value="PGP-type_phosphatase"/>
    <property type="match status" value="1"/>
</dbReference>
<gene>
    <name evidence="1" type="ORF">GCM10009037_01000</name>
</gene>
<dbReference type="Pfam" id="PF13344">
    <property type="entry name" value="Hydrolase_6"/>
    <property type="match status" value="1"/>
</dbReference>
<evidence type="ECO:0000313" key="1">
    <source>
        <dbReference type="EMBL" id="GGL21510.1"/>
    </source>
</evidence>